<gene>
    <name evidence="2" type="primary">13</name>
    <name evidence="2" type="ORF">PBI_HOWE_13</name>
</gene>
<dbReference type="EMBL" id="KU252585">
    <property type="protein sequence ID" value="ALY07647.1"/>
    <property type="molecule type" value="Genomic_DNA"/>
</dbReference>
<sequence length="57" mass="5806">MAVPESDLFSGTASDLGGEPEPVADPEVGDPVDADEIEPADPEVGDPVGADEIDEQL</sequence>
<organism evidence="2 3">
    <name type="scientific">Gordonia phage Howe</name>
    <dbReference type="NCBI Taxonomy" id="1777061"/>
    <lineage>
        <taxon>Viruses</taxon>
        <taxon>Duplodnaviria</taxon>
        <taxon>Heunggongvirae</taxon>
        <taxon>Uroviricota</taxon>
        <taxon>Caudoviricetes</taxon>
        <taxon>Howevirus</taxon>
        <taxon>Howevirus howe</taxon>
    </lineage>
</organism>
<keyword evidence="3" id="KW-1185">Reference proteome</keyword>
<evidence type="ECO:0000256" key="1">
    <source>
        <dbReference type="SAM" id="MobiDB-lite"/>
    </source>
</evidence>
<protein>
    <submittedName>
        <fullName evidence="2">Uncharacterized protein</fullName>
    </submittedName>
</protein>
<accession>A0A0U4IHT1</accession>
<dbReference type="GeneID" id="77930728"/>
<feature type="compositionally biased region" description="Acidic residues" evidence="1">
    <location>
        <begin position="22"/>
        <end position="57"/>
    </location>
</feature>
<evidence type="ECO:0000313" key="3">
    <source>
        <dbReference type="Proteomes" id="UP000221715"/>
    </source>
</evidence>
<dbReference type="Proteomes" id="UP000221715">
    <property type="component" value="Genome"/>
</dbReference>
<proteinExistence type="predicted"/>
<feature type="region of interest" description="Disordered" evidence="1">
    <location>
        <begin position="1"/>
        <end position="57"/>
    </location>
</feature>
<dbReference type="RefSeq" id="YP_010654874.1">
    <property type="nucleotide sequence ID" value="NC_070817.1"/>
</dbReference>
<name>A0A0U4IHT1_9CAUD</name>
<reference evidence="2 3" key="1">
    <citation type="submission" date="2015-12" db="EMBL/GenBank/DDBJ databases">
        <authorList>
            <person name="Pope W.H."/>
            <person name="Montgomery M.T."/>
            <person name="Garlena R.A."/>
            <person name="Russell D.A."/>
            <person name="Jacobs-Sera D."/>
            <person name="Hendrix R.W."/>
            <person name="Hatfull G.F."/>
        </authorList>
    </citation>
    <scope>NUCLEOTIDE SEQUENCE [LARGE SCALE GENOMIC DNA]</scope>
</reference>
<dbReference type="KEGG" id="vg:77930728"/>
<evidence type="ECO:0000313" key="2">
    <source>
        <dbReference type="EMBL" id="ALY07647.1"/>
    </source>
</evidence>